<sequence>MPDGDIEFLRKSASQLGGLSLAPRNYTWGNPRAGVEIHDYTSTDGYCDQYLGCVPNHVTITPQTSQTKTRTRIWPFTRLSFFRPKITTVPYEGIIVAPTIYVSFIDIEESTTAETTTTITSKPVTAILDTTIAVVTSVLVIVTSNSETIATYSETTETVTDPISTFETLTILTSDTTEVVTTTETDTLEIFPDTSCHEHTTHIVAVDSTDTETIV</sequence>
<reference evidence="2" key="1">
    <citation type="submission" date="2013-05" db="EMBL/GenBank/DDBJ databases">
        <title>The Genome sequence of Mucor circinelloides f. circinelloides 1006PhL.</title>
        <authorList>
            <consortium name="The Broad Institute Genomics Platform"/>
            <person name="Cuomo C."/>
            <person name="Earl A."/>
            <person name="Findley K."/>
            <person name="Lee S.C."/>
            <person name="Walker B."/>
            <person name="Young S."/>
            <person name="Zeng Q."/>
            <person name="Gargeya S."/>
            <person name="Fitzgerald M."/>
            <person name="Haas B."/>
            <person name="Abouelleil A."/>
            <person name="Allen A.W."/>
            <person name="Alvarado L."/>
            <person name="Arachchi H.M."/>
            <person name="Berlin A.M."/>
            <person name="Chapman S.B."/>
            <person name="Gainer-Dewar J."/>
            <person name="Goldberg J."/>
            <person name="Griggs A."/>
            <person name="Gujja S."/>
            <person name="Hansen M."/>
            <person name="Howarth C."/>
            <person name="Imamovic A."/>
            <person name="Ireland A."/>
            <person name="Larimer J."/>
            <person name="McCowan C."/>
            <person name="Murphy C."/>
            <person name="Pearson M."/>
            <person name="Poon T.W."/>
            <person name="Priest M."/>
            <person name="Roberts A."/>
            <person name="Saif S."/>
            <person name="Shea T."/>
            <person name="Sisk P."/>
            <person name="Sykes S."/>
            <person name="Wortman J."/>
            <person name="Nusbaum C."/>
            <person name="Birren B."/>
        </authorList>
    </citation>
    <scope>NUCLEOTIDE SEQUENCE [LARGE SCALE GENOMIC DNA]</scope>
    <source>
        <strain evidence="2">1006PhL</strain>
    </source>
</reference>
<protein>
    <submittedName>
        <fullName evidence="1">Uncharacterized protein</fullName>
    </submittedName>
</protein>
<dbReference type="OrthoDB" id="10354989at2759"/>
<dbReference type="VEuPathDB" id="FungiDB:HMPREF1544_08032"/>
<organism evidence="1 2">
    <name type="scientific">Mucor circinelloides f. circinelloides (strain 1006PhL)</name>
    <name type="common">Mucormycosis agent</name>
    <name type="synonym">Calyptromyces circinelloides</name>
    <dbReference type="NCBI Taxonomy" id="1220926"/>
    <lineage>
        <taxon>Eukaryota</taxon>
        <taxon>Fungi</taxon>
        <taxon>Fungi incertae sedis</taxon>
        <taxon>Mucoromycota</taxon>
        <taxon>Mucoromycotina</taxon>
        <taxon>Mucoromycetes</taxon>
        <taxon>Mucorales</taxon>
        <taxon>Mucorineae</taxon>
        <taxon>Mucoraceae</taxon>
        <taxon>Mucor</taxon>
    </lineage>
</organism>
<evidence type="ECO:0000313" key="2">
    <source>
        <dbReference type="Proteomes" id="UP000014254"/>
    </source>
</evidence>
<dbReference type="Proteomes" id="UP000014254">
    <property type="component" value="Unassembled WGS sequence"/>
</dbReference>
<gene>
    <name evidence="1" type="ORF">HMPREF1544_08032</name>
</gene>
<dbReference type="InParanoid" id="S2JZD6"/>
<name>S2JZD6_MUCC1</name>
<accession>S2JZD6</accession>
<proteinExistence type="predicted"/>
<dbReference type="AlphaFoldDB" id="S2JZD6"/>
<evidence type="ECO:0000313" key="1">
    <source>
        <dbReference type="EMBL" id="EPB85205.1"/>
    </source>
</evidence>
<keyword evidence="2" id="KW-1185">Reference proteome</keyword>
<dbReference type="EMBL" id="KE124018">
    <property type="protein sequence ID" value="EPB85205.1"/>
    <property type="molecule type" value="Genomic_DNA"/>
</dbReference>